<keyword evidence="6" id="KW-1185">Reference proteome</keyword>
<dbReference type="EMBL" id="CP003985">
    <property type="protein sequence ID" value="AGF79972.1"/>
    <property type="molecule type" value="Genomic_DNA"/>
</dbReference>
<dbReference type="SUPFAM" id="SSF51445">
    <property type="entry name" value="(Trans)glycosidases"/>
    <property type="match status" value="1"/>
</dbReference>
<organism evidence="5 6">
    <name type="scientific">Desulfocapsa sulfexigens (strain DSM 10523 / SB164P1)</name>
    <dbReference type="NCBI Taxonomy" id="1167006"/>
    <lineage>
        <taxon>Bacteria</taxon>
        <taxon>Pseudomonadati</taxon>
        <taxon>Thermodesulfobacteriota</taxon>
        <taxon>Desulfobulbia</taxon>
        <taxon>Desulfobulbales</taxon>
        <taxon>Desulfocapsaceae</taxon>
        <taxon>Desulfocapsa</taxon>
    </lineage>
</organism>
<dbReference type="KEGG" id="dsf:UWK_03456"/>
<dbReference type="PANTHER" id="PTHR30480">
    <property type="entry name" value="BETA-HEXOSAMINIDASE-RELATED"/>
    <property type="match status" value="1"/>
</dbReference>
<keyword evidence="2 5" id="KW-0378">Hydrolase</keyword>
<dbReference type="PATRIC" id="fig|1167006.5.peg.3717"/>
<dbReference type="GO" id="GO:0004553">
    <property type="term" value="F:hydrolase activity, hydrolyzing O-glycosyl compounds"/>
    <property type="evidence" value="ECO:0007669"/>
    <property type="project" value="InterPro"/>
</dbReference>
<dbReference type="GO" id="GO:0009254">
    <property type="term" value="P:peptidoglycan turnover"/>
    <property type="evidence" value="ECO:0007669"/>
    <property type="project" value="TreeGrafter"/>
</dbReference>
<evidence type="ECO:0000259" key="4">
    <source>
        <dbReference type="Pfam" id="PF00933"/>
    </source>
</evidence>
<evidence type="ECO:0000256" key="2">
    <source>
        <dbReference type="ARBA" id="ARBA00022801"/>
    </source>
</evidence>
<protein>
    <submittedName>
        <fullName evidence="5">Beta-glucosidase-like glycosyl hydrolase</fullName>
    </submittedName>
</protein>
<dbReference type="InterPro" id="IPR001764">
    <property type="entry name" value="Glyco_hydro_3_N"/>
</dbReference>
<dbReference type="Proteomes" id="UP000011721">
    <property type="component" value="Chromosome"/>
</dbReference>
<dbReference type="InterPro" id="IPR017853">
    <property type="entry name" value="GH"/>
</dbReference>
<evidence type="ECO:0000313" key="5">
    <source>
        <dbReference type="EMBL" id="AGF79972.1"/>
    </source>
</evidence>
<dbReference type="InterPro" id="IPR050226">
    <property type="entry name" value="NagZ_Beta-hexosaminidase"/>
</dbReference>
<dbReference type="STRING" id="1167006.UWK_03456"/>
<dbReference type="PANTHER" id="PTHR30480:SF16">
    <property type="entry name" value="GLYCOSIDE HYDROLASE FAMILY 3 DOMAIN PROTEIN"/>
    <property type="match status" value="1"/>
</dbReference>
<comment type="similarity">
    <text evidence="1">Belongs to the glycosyl hydrolase 3 family.</text>
</comment>
<sequence length="371" mass="41060">MLDLQATIHVQINPHPTMKLESIIGQLFILGFNGPSIDPTHRIVADIRDRNLGGVILFDKLLAKNEARNNITGPAQVKKLTISLQGHATTPLLVAIDQEGGMVKRLKAETGFPETASASDLGDHDDPTLTAIHAGCTAQTLNHLGINFNLAPVVDLNIFPGNPVIGKIKRSFSDDPETVIRHATIWIQEHKKLNILSCLKHFPGHGSSRTDSHLGFTDISTSWQEKELTPFKRLIAPASQTRVESLMLGHLFNRNLDPQYPATLSRIVIQDLLRTQIGFNGVVITDDLQMKAITDKYGLEESVCLALAAGADMVIVGNNLEYDPDFLKKIIPAIISAVKEKRIPERRICEAWQRVKNMKKYLSGSNRKRSD</sequence>
<evidence type="ECO:0000256" key="3">
    <source>
        <dbReference type="ARBA" id="ARBA00023295"/>
    </source>
</evidence>
<dbReference type="eggNOG" id="COG1472">
    <property type="taxonomic scope" value="Bacteria"/>
</dbReference>
<dbReference type="Pfam" id="PF00933">
    <property type="entry name" value="Glyco_hydro_3"/>
    <property type="match status" value="1"/>
</dbReference>
<reference evidence="6" key="1">
    <citation type="journal article" date="2013" name="Stand. Genomic Sci.">
        <title>Complete genome sequence of Desulfocapsa sulfexigens, a marine deltaproteobacterium specialized in disproportionating inorganic sulfur compounds.</title>
        <authorList>
            <person name="Finster K.W."/>
            <person name="Kjeldsen K.U."/>
            <person name="Kube M."/>
            <person name="Reinhardt R."/>
            <person name="Mussmann M."/>
            <person name="Amann R."/>
            <person name="Schreiber L."/>
        </authorList>
    </citation>
    <scope>NUCLEOTIDE SEQUENCE [LARGE SCALE GENOMIC DNA]</scope>
    <source>
        <strain evidence="6">DSM 10523 / SB164P1</strain>
    </source>
</reference>
<evidence type="ECO:0000313" key="6">
    <source>
        <dbReference type="Proteomes" id="UP000011721"/>
    </source>
</evidence>
<proteinExistence type="inferred from homology"/>
<dbReference type="InterPro" id="IPR036962">
    <property type="entry name" value="Glyco_hydro_3_N_sf"/>
</dbReference>
<dbReference type="OrthoDB" id="9781691at2"/>
<dbReference type="Gene3D" id="3.20.20.300">
    <property type="entry name" value="Glycoside hydrolase, family 3, N-terminal domain"/>
    <property type="match status" value="1"/>
</dbReference>
<feature type="domain" description="Glycoside hydrolase family 3 N-terminal" evidence="4">
    <location>
        <begin position="22"/>
        <end position="357"/>
    </location>
</feature>
<evidence type="ECO:0000256" key="1">
    <source>
        <dbReference type="ARBA" id="ARBA00005336"/>
    </source>
</evidence>
<accession>M1PEI9</accession>
<gene>
    <name evidence="5" type="ordered locus">UWK_03456</name>
</gene>
<keyword evidence="3" id="KW-0326">Glycosidase</keyword>
<dbReference type="HOGENOM" id="CLU_008392_0_3_7"/>
<dbReference type="GO" id="GO:0005975">
    <property type="term" value="P:carbohydrate metabolic process"/>
    <property type="evidence" value="ECO:0007669"/>
    <property type="project" value="InterPro"/>
</dbReference>
<dbReference type="AlphaFoldDB" id="M1PEI9"/>
<name>M1PEI9_DESSD</name>